<proteinExistence type="inferred from homology"/>
<evidence type="ECO:0000256" key="1">
    <source>
        <dbReference type="ARBA" id="ARBA00010080"/>
    </source>
</evidence>
<dbReference type="PANTHER" id="PTHR12979:SF5">
    <property type="entry name" value="CCR4-NOT TRANSCRIPTION COMPLEX SUBUNIT 10"/>
    <property type="match status" value="1"/>
</dbReference>
<protein>
    <submittedName>
        <fullName evidence="3">CCR4-NOT transcription complex subunit 10 isoform X1</fullName>
    </submittedName>
</protein>
<dbReference type="InterPro" id="IPR019734">
    <property type="entry name" value="TPR_rpt"/>
</dbReference>
<dbReference type="Gene3D" id="1.25.40.10">
    <property type="entry name" value="Tetratricopeptide repeat domain"/>
    <property type="match status" value="2"/>
</dbReference>
<dbReference type="GO" id="GO:0017148">
    <property type="term" value="P:negative regulation of translation"/>
    <property type="evidence" value="ECO:0007669"/>
    <property type="project" value="TreeGrafter"/>
</dbReference>
<dbReference type="PANTHER" id="PTHR12979">
    <property type="entry name" value="CCR4-NOT TRANSCRIPTION COMPLEX SUBUNIT 10"/>
    <property type="match status" value="1"/>
</dbReference>
<dbReference type="FunCoup" id="A0A7J7DTA1">
    <property type="interactions" value="5312"/>
</dbReference>
<dbReference type="Proteomes" id="UP000593562">
    <property type="component" value="Unassembled WGS sequence"/>
</dbReference>
<dbReference type="GO" id="GO:0030014">
    <property type="term" value="C:CCR4-NOT complex"/>
    <property type="evidence" value="ECO:0007669"/>
    <property type="project" value="InterPro"/>
</dbReference>
<evidence type="ECO:0000313" key="3">
    <source>
        <dbReference type="EMBL" id="KAF5749598.1"/>
    </source>
</evidence>
<dbReference type="InParanoid" id="A0A7J7DTA1"/>
<reference evidence="3 4" key="1">
    <citation type="journal article" date="2020" name="Nat. Commun.">
        <title>Genome of Tripterygium wilfordii and identification of cytochrome P450 involved in triptolide biosynthesis.</title>
        <authorList>
            <person name="Tu L."/>
            <person name="Su P."/>
            <person name="Zhang Z."/>
            <person name="Gao L."/>
            <person name="Wang J."/>
            <person name="Hu T."/>
            <person name="Zhou J."/>
            <person name="Zhang Y."/>
            <person name="Zhao Y."/>
            <person name="Liu Y."/>
            <person name="Song Y."/>
            <person name="Tong Y."/>
            <person name="Lu Y."/>
            <person name="Yang J."/>
            <person name="Xu C."/>
            <person name="Jia M."/>
            <person name="Peters R.J."/>
            <person name="Huang L."/>
            <person name="Gao W."/>
        </authorList>
    </citation>
    <scope>NUCLEOTIDE SEQUENCE [LARGE SCALE GENOMIC DNA]</scope>
    <source>
        <strain evidence="4">cv. XIE 37</strain>
        <tissue evidence="3">Leaf</tissue>
    </source>
</reference>
<evidence type="ECO:0000313" key="4">
    <source>
        <dbReference type="Proteomes" id="UP000593562"/>
    </source>
</evidence>
<feature type="region of interest" description="Disordered" evidence="2">
    <location>
        <begin position="1"/>
        <end position="21"/>
    </location>
</feature>
<comment type="caution">
    <text evidence="3">The sequence shown here is derived from an EMBL/GenBank/DDBJ whole genome shotgun (WGS) entry which is preliminary data.</text>
</comment>
<accession>A0A7J7DTA1</accession>
<comment type="similarity">
    <text evidence="1">Belongs to the CNOT10 family.</text>
</comment>
<dbReference type="GO" id="GO:0006402">
    <property type="term" value="P:mRNA catabolic process"/>
    <property type="evidence" value="ECO:0007669"/>
    <property type="project" value="TreeGrafter"/>
</dbReference>
<keyword evidence="4" id="KW-1185">Reference proteome</keyword>
<name>A0A7J7DTA1_TRIWF</name>
<evidence type="ECO:0000256" key="2">
    <source>
        <dbReference type="SAM" id="MobiDB-lite"/>
    </source>
</evidence>
<feature type="region of interest" description="Disordered" evidence="2">
    <location>
        <begin position="243"/>
        <end position="268"/>
    </location>
</feature>
<sequence length="850" mass="93245">MDSRDSSSQLPASNRDVSSSNAGDDDAFFTATAAIAKEAYLHFQARRYVECLEVLNQLLQKKPDDPKVIHNIVIAECCRDGCSDPKKLIEALDDVKMRNKRLAQDSEEQLDIRNKLNSLPKGSGNQYGDGSSASIVYVDEFDTSLATLNMAVVWFHAHEYAKALAVLEPLFQNIEPIDETTALNVCFLLLDVLLACNDASKSANVLLYLEKTYGVGCLSQSDNGSVGQQQAANLVTKSSSVPTDASVTDAANSDSASGVNATENPLSRTLSDDTLEYDSMFSLDIGGQNLQRPVGVSPSNDFSRTPSDRSITNVDVKLKLQLYKVRFLLLTGNLKQAKREVKHAMNIARGRDSSMALFLKAQLEYSRGNHRKAIKLLMASGNRTETGSMSMFHNNLGCIYYQLGKCHTASILFSKALSNSSSLRKEKPLKLLTFSQDKSLLITYNCGVQYLVCGKPLLAARCFQKASVMFYNRPLLWLRLAECCLIAFARGLLNVSQAGLDIKVHVIGKGKWRHLAVENGSTRNGLVDSIEKNNAVLGSDGQPKLSLPLARQCLFNALHILNASEPPPYGESSLPSSISLEENELSETSFKNSNHKKLPSTNLKASTLSTSLSQIDANGDSKEQKTSSQDIIQNSLSYHEDVQRRENQMIKQALLANLAYIELELKNPLKALSTARSLLELAECSKIYIFLGHVYAAEALCMLNKPKEAADHLLVYLSGGNSFEFPFNHQDLEQLQVERTVDCEELNGVFGSVKSAPQEGTQGSLFLKPDEARGVLSANFAALSAMQGEFDRARHFVTEALSLMPNNPQATLTAVYLDLTFGKSQEALAKLKECSHVRFLPSSLQVSKSS</sequence>
<dbReference type="InterPro" id="IPR011990">
    <property type="entry name" value="TPR-like_helical_dom_sf"/>
</dbReference>
<gene>
    <name evidence="3" type="ORF">HS088_TW04G01568</name>
</gene>
<dbReference type="SMART" id="SM00028">
    <property type="entry name" value="TPR"/>
    <property type="match status" value="3"/>
</dbReference>
<dbReference type="OrthoDB" id="25157at2759"/>
<organism evidence="3 4">
    <name type="scientific">Tripterygium wilfordii</name>
    <name type="common">Thunder God vine</name>
    <dbReference type="NCBI Taxonomy" id="458696"/>
    <lineage>
        <taxon>Eukaryota</taxon>
        <taxon>Viridiplantae</taxon>
        <taxon>Streptophyta</taxon>
        <taxon>Embryophyta</taxon>
        <taxon>Tracheophyta</taxon>
        <taxon>Spermatophyta</taxon>
        <taxon>Magnoliopsida</taxon>
        <taxon>eudicotyledons</taxon>
        <taxon>Gunneridae</taxon>
        <taxon>Pentapetalae</taxon>
        <taxon>rosids</taxon>
        <taxon>fabids</taxon>
        <taxon>Celastrales</taxon>
        <taxon>Celastraceae</taxon>
        <taxon>Tripterygium</taxon>
    </lineage>
</organism>
<dbReference type="EMBL" id="JAAARO010000004">
    <property type="protein sequence ID" value="KAF5749598.1"/>
    <property type="molecule type" value="Genomic_DNA"/>
</dbReference>
<dbReference type="SUPFAM" id="SSF48452">
    <property type="entry name" value="TPR-like"/>
    <property type="match status" value="2"/>
</dbReference>
<dbReference type="InterPro" id="IPR039740">
    <property type="entry name" value="CNOT10"/>
</dbReference>
<dbReference type="AlphaFoldDB" id="A0A7J7DTA1"/>